<dbReference type="GO" id="GO:0003677">
    <property type="term" value="F:DNA binding"/>
    <property type="evidence" value="ECO:0007669"/>
    <property type="project" value="UniProtKB-KW"/>
</dbReference>
<dbReference type="PROSITE" id="PS50931">
    <property type="entry name" value="HTH_LYSR"/>
    <property type="match status" value="1"/>
</dbReference>
<dbReference type="EMBL" id="JACHYA010000005">
    <property type="protein sequence ID" value="MBB3171819.1"/>
    <property type="molecule type" value="Genomic_DNA"/>
</dbReference>
<dbReference type="GeneID" id="93356914"/>
<evidence type="ECO:0000256" key="4">
    <source>
        <dbReference type="ARBA" id="ARBA00023163"/>
    </source>
</evidence>
<dbReference type="Pfam" id="PF00126">
    <property type="entry name" value="HTH_1"/>
    <property type="match status" value="1"/>
</dbReference>
<dbReference type="InterPro" id="IPR036390">
    <property type="entry name" value="WH_DNA-bd_sf"/>
</dbReference>
<reference evidence="7 8" key="1">
    <citation type="submission" date="2019-04" db="EMBL/GenBank/DDBJ databases">
        <title>Microbes associate with the intestines of laboratory mice.</title>
        <authorList>
            <person name="Navarre W."/>
            <person name="Wong E."/>
            <person name="Huang K.C."/>
            <person name="Tropini C."/>
            <person name="Ng K."/>
            <person name="Yu B."/>
        </authorList>
    </citation>
    <scope>NUCLEOTIDE SEQUENCE [LARGE SCALE GENOMIC DNA]</scope>
    <source>
        <strain evidence="7 8">NM48_B13</strain>
    </source>
</reference>
<dbReference type="SUPFAM" id="SSF46785">
    <property type="entry name" value="Winged helix' DNA-binding domain"/>
    <property type="match status" value="1"/>
</dbReference>
<dbReference type="PRINTS" id="PR00039">
    <property type="entry name" value="HTHLYSR"/>
</dbReference>
<keyword evidence="4" id="KW-0804">Transcription</keyword>
<gene>
    <name evidence="7" type="ORF">E5982_07725</name>
    <name evidence="6" type="ORF">FHR31_001645</name>
</gene>
<dbReference type="AlphaFoldDB" id="A0A3N0A9K8"/>
<dbReference type="RefSeq" id="WP_123185611.1">
    <property type="nucleotide sequence ID" value="NZ_CANSOV010000022.1"/>
</dbReference>
<keyword evidence="8" id="KW-1185">Reference proteome</keyword>
<feature type="domain" description="HTH lysR-type" evidence="5">
    <location>
        <begin position="1"/>
        <end position="58"/>
    </location>
</feature>
<accession>A0A3N0A9K8</accession>
<dbReference type="InterPro" id="IPR005119">
    <property type="entry name" value="LysR_subst-bd"/>
</dbReference>
<dbReference type="FunFam" id="1.10.10.10:FF:000001">
    <property type="entry name" value="LysR family transcriptional regulator"/>
    <property type="match status" value="1"/>
</dbReference>
<evidence type="ECO:0000259" key="5">
    <source>
        <dbReference type="PROSITE" id="PS50931"/>
    </source>
</evidence>
<evidence type="ECO:0000256" key="1">
    <source>
        <dbReference type="ARBA" id="ARBA00009437"/>
    </source>
</evidence>
<dbReference type="EMBL" id="SSTM01000005">
    <property type="protein sequence ID" value="TJW09957.1"/>
    <property type="molecule type" value="Genomic_DNA"/>
</dbReference>
<organism evidence="7 8">
    <name type="scientific">Parvibacter caecicola</name>
    <dbReference type="NCBI Taxonomy" id="747645"/>
    <lineage>
        <taxon>Bacteria</taxon>
        <taxon>Bacillati</taxon>
        <taxon>Actinomycetota</taxon>
        <taxon>Coriobacteriia</taxon>
        <taxon>Coriobacteriales</taxon>
        <taxon>Coriobacteriaceae</taxon>
        <taxon>Parvibacter</taxon>
    </lineage>
</organism>
<protein>
    <submittedName>
        <fullName evidence="6">DNA-binding transcriptional LysR family regulator</fullName>
    </submittedName>
    <submittedName>
        <fullName evidence="7">LysR family transcriptional regulator</fullName>
    </submittedName>
</protein>
<reference evidence="6 9" key="2">
    <citation type="submission" date="2020-08" db="EMBL/GenBank/DDBJ databases">
        <title>Sequencing the genomes of 1000 actinobacteria strains.</title>
        <authorList>
            <person name="Klenk H.-P."/>
        </authorList>
    </citation>
    <scope>NUCLEOTIDE SEQUENCE [LARGE SCALE GENOMIC DNA]</scope>
    <source>
        <strain evidence="6 9">DSM 22242</strain>
    </source>
</reference>
<dbReference type="CDD" id="cd05466">
    <property type="entry name" value="PBP2_LTTR_substrate"/>
    <property type="match status" value="1"/>
</dbReference>
<keyword evidence="3 6" id="KW-0238">DNA-binding</keyword>
<dbReference type="InterPro" id="IPR000847">
    <property type="entry name" value="LysR_HTH_N"/>
</dbReference>
<dbReference type="PANTHER" id="PTHR30346:SF0">
    <property type="entry name" value="HCA OPERON TRANSCRIPTIONAL ACTIVATOR HCAR"/>
    <property type="match status" value="1"/>
</dbReference>
<comment type="similarity">
    <text evidence="1">Belongs to the LysR transcriptional regulatory family.</text>
</comment>
<dbReference type="GO" id="GO:0032993">
    <property type="term" value="C:protein-DNA complex"/>
    <property type="evidence" value="ECO:0007669"/>
    <property type="project" value="TreeGrafter"/>
</dbReference>
<evidence type="ECO:0000313" key="8">
    <source>
        <dbReference type="Proteomes" id="UP000309454"/>
    </source>
</evidence>
<dbReference type="PANTHER" id="PTHR30346">
    <property type="entry name" value="TRANSCRIPTIONAL DUAL REGULATOR HCAR-RELATED"/>
    <property type="match status" value="1"/>
</dbReference>
<dbReference type="Gene3D" id="1.10.10.10">
    <property type="entry name" value="Winged helix-like DNA-binding domain superfamily/Winged helix DNA-binding domain"/>
    <property type="match status" value="1"/>
</dbReference>
<dbReference type="GO" id="GO:0003700">
    <property type="term" value="F:DNA-binding transcription factor activity"/>
    <property type="evidence" value="ECO:0007669"/>
    <property type="project" value="InterPro"/>
</dbReference>
<evidence type="ECO:0000313" key="6">
    <source>
        <dbReference type="EMBL" id="MBB3171819.1"/>
    </source>
</evidence>
<dbReference type="OrthoDB" id="3183195at2"/>
<name>A0A3N0A9K8_9ACTN</name>
<dbReference type="Proteomes" id="UP000530850">
    <property type="component" value="Unassembled WGS sequence"/>
</dbReference>
<dbReference type="Pfam" id="PF03466">
    <property type="entry name" value="LysR_substrate"/>
    <property type="match status" value="1"/>
</dbReference>
<comment type="caution">
    <text evidence="7">The sequence shown here is derived from an EMBL/GenBank/DDBJ whole genome shotgun (WGS) entry which is preliminary data.</text>
</comment>
<dbReference type="Proteomes" id="UP000309454">
    <property type="component" value="Unassembled WGS sequence"/>
</dbReference>
<evidence type="ECO:0000313" key="9">
    <source>
        <dbReference type="Proteomes" id="UP000530850"/>
    </source>
</evidence>
<evidence type="ECO:0000313" key="7">
    <source>
        <dbReference type="EMBL" id="TJW09957.1"/>
    </source>
</evidence>
<dbReference type="Gene3D" id="3.40.190.290">
    <property type="match status" value="1"/>
</dbReference>
<keyword evidence="2" id="KW-0805">Transcription regulation</keyword>
<sequence>MNISYFAEFVALSESLNFSATASQLSISQPALSNHIQALEEELGVKLFERTRRSVALTKEGRLLLADARNLLDQYADMHRFSQKNLADNCIFTVGGWLESPIVMSQLATSVRRFHDASGVQLKMMSVQGYATNMAEELNSGKIDFIAAHRGTFPAESNEPLDCLPFCTDCFAIAVTSENPMAGKGETTMEDLAQLTFIHLTGPGFEAGWNQVVAACEEAGFTPRERPVFMESATETSMLDLADSECFVFSFGGLANGMFFAGRPDLTVVPVRSASFKVDLFYKEANLHPTLRQFVEFLKG</sequence>
<proteinExistence type="inferred from homology"/>
<evidence type="ECO:0000256" key="2">
    <source>
        <dbReference type="ARBA" id="ARBA00023015"/>
    </source>
</evidence>
<dbReference type="InterPro" id="IPR036388">
    <property type="entry name" value="WH-like_DNA-bd_sf"/>
</dbReference>
<evidence type="ECO:0000256" key="3">
    <source>
        <dbReference type="ARBA" id="ARBA00023125"/>
    </source>
</evidence>
<dbReference type="SUPFAM" id="SSF53850">
    <property type="entry name" value="Periplasmic binding protein-like II"/>
    <property type="match status" value="1"/>
</dbReference>